<comment type="caution">
    <text evidence="2">The sequence shown here is derived from an EMBL/GenBank/DDBJ whole genome shotgun (WGS) entry which is preliminary data.</text>
</comment>
<proteinExistence type="predicted"/>
<protein>
    <submittedName>
        <fullName evidence="2">Uncharacterized protein</fullName>
    </submittedName>
</protein>
<organism evidence="2 3">
    <name type="scientific">Legionella brunensis</name>
    <dbReference type="NCBI Taxonomy" id="29422"/>
    <lineage>
        <taxon>Bacteria</taxon>
        <taxon>Pseudomonadati</taxon>
        <taxon>Pseudomonadota</taxon>
        <taxon>Gammaproteobacteria</taxon>
        <taxon>Legionellales</taxon>
        <taxon>Legionellaceae</taxon>
        <taxon>Legionella</taxon>
    </lineage>
</organism>
<evidence type="ECO:0000313" key="2">
    <source>
        <dbReference type="EMBL" id="KTC82820.1"/>
    </source>
</evidence>
<dbReference type="EMBL" id="LNXV01000020">
    <property type="protein sequence ID" value="KTC82820.1"/>
    <property type="molecule type" value="Genomic_DNA"/>
</dbReference>
<feature type="region of interest" description="Disordered" evidence="1">
    <location>
        <begin position="254"/>
        <end position="278"/>
    </location>
</feature>
<dbReference type="STRING" id="29422.Lbru_1740"/>
<dbReference type="AlphaFoldDB" id="A0A0W0SI19"/>
<evidence type="ECO:0000313" key="3">
    <source>
        <dbReference type="Proteomes" id="UP000054742"/>
    </source>
</evidence>
<feature type="compositionally biased region" description="Polar residues" evidence="1">
    <location>
        <begin position="191"/>
        <end position="206"/>
    </location>
</feature>
<accession>A0A0W0SI19</accession>
<feature type="region of interest" description="Disordered" evidence="1">
    <location>
        <begin position="186"/>
        <end position="218"/>
    </location>
</feature>
<sequence>MLEFPGQELVEILNMGKTEAYKEKYDRGCDFLKKQQIEIKPFQFRFNNQVFGSNLNNFYGIIAESLKIISSYPKEFQDKFHVFISTLEKTLLPDKKVLKAIAASKIISSYRSTKTQESTEAFSQVLLYLKDVTPEACLEYIKKKDDPPNNYFPKKVLNLIYSHLDSYKIDTRASYDSITTQIKASEKSRNLPVTRSKSDGSQTDYLTQEKEQKTPSDIANKKRLQKFFSLPKRTSESSLLISDPVYKFGSTDQLSPASLAPGKQKEFSEPYSRSANTELETRNEISIRNSEITNAENHLFWSLKNKDPSTISKSIVLEQSQDFIKKKALLEGGTQQKFKL</sequence>
<reference evidence="2 3" key="1">
    <citation type="submission" date="2015-11" db="EMBL/GenBank/DDBJ databases">
        <title>Genomic analysis of 38 Legionella species identifies large and diverse effector repertoires.</title>
        <authorList>
            <person name="Burstein D."/>
            <person name="Amaro F."/>
            <person name="Zusman T."/>
            <person name="Lifshitz Z."/>
            <person name="Cohen O."/>
            <person name="Gilbert J.A."/>
            <person name="Pupko T."/>
            <person name="Shuman H.A."/>
            <person name="Segal G."/>
        </authorList>
    </citation>
    <scope>NUCLEOTIDE SEQUENCE [LARGE SCALE GENOMIC DNA]</scope>
    <source>
        <strain evidence="2 3">ATCC 43878</strain>
    </source>
</reference>
<dbReference type="Proteomes" id="UP000054742">
    <property type="component" value="Unassembled WGS sequence"/>
</dbReference>
<keyword evidence="3" id="KW-1185">Reference proteome</keyword>
<name>A0A0W0SI19_9GAMM</name>
<gene>
    <name evidence="2" type="ORF">Lbru_1740</name>
</gene>
<evidence type="ECO:0000256" key="1">
    <source>
        <dbReference type="SAM" id="MobiDB-lite"/>
    </source>
</evidence>
<dbReference type="PATRIC" id="fig|29422.6.peg.1852"/>